<organism evidence="3 4">
    <name type="scientific">Oldenlandia corymbosa var. corymbosa</name>
    <dbReference type="NCBI Taxonomy" id="529605"/>
    <lineage>
        <taxon>Eukaryota</taxon>
        <taxon>Viridiplantae</taxon>
        <taxon>Streptophyta</taxon>
        <taxon>Embryophyta</taxon>
        <taxon>Tracheophyta</taxon>
        <taxon>Spermatophyta</taxon>
        <taxon>Magnoliopsida</taxon>
        <taxon>eudicotyledons</taxon>
        <taxon>Gunneridae</taxon>
        <taxon>Pentapetalae</taxon>
        <taxon>asterids</taxon>
        <taxon>lamiids</taxon>
        <taxon>Gentianales</taxon>
        <taxon>Rubiaceae</taxon>
        <taxon>Rubioideae</taxon>
        <taxon>Spermacoceae</taxon>
        <taxon>Hedyotis-Oldenlandia complex</taxon>
        <taxon>Oldenlandia</taxon>
    </lineage>
</organism>
<protein>
    <submittedName>
        <fullName evidence="3">OLC1v1034874C4</fullName>
    </submittedName>
</protein>
<proteinExistence type="predicted"/>
<dbReference type="AlphaFoldDB" id="A0AAV1CS91"/>
<gene>
    <name evidence="3" type="ORF">OLC1_LOCUS8518</name>
</gene>
<dbReference type="GO" id="GO:0061608">
    <property type="term" value="F:nuclear import signal receptor activity"/>
    <property type="evidence" value="ECO:0007669"/>
    <property type="project" value="TreeGrafter"/>
</dbReference>
<keyword evidence="2" id="KW-1133">Transmembrane helix</keyword>
<feature type="region of interest" description="Disordered" evidence="1">
    <location>
        <begin position="77"/>
        <end position="108"/>
    </location>
</feature>
<keyword evidence="4" id="KW-1185">Reference proteome</keyword>
<dbReference type="GO" id="GO:0009639">
    <property type="term" value="P:response to red or far red light"/>
    <property type="evidence" value="ECO:0007669"/>
    <property type="project" value="InterPro"/>
</dbReference>
<dbReference type="Proteomes" id="UP001161247">
    <property type="component" value="Chromosome 3"/>
</dbReference>
<evidence type="ECO:0000256" key="2">
    <source>
        <dbReference type="SAM" id="Phobius"/>
    </source>
</evidence>
<dbReference type="GO" id="GO:0051457">
    <property type="term" value="P:maintenance of protein location in nucleus"/>
    <property type="evidence" value="ECO:0007669"/>
    <property type="project" value="TreeGrafter"/>
</dbReference>
<sequence length="259" mass="28709">MDAEGDASDTTHVNGVHEEKVLQTSYAAVDRKRKLQAEELGVPPTKLKWLNREFASKYDCLSDSNSDTEGVHIWETRGESVKDSNSVGADAESTISTSNEPDLDMDRGTSKECSSYWVRNSSKNVLNSLESGSTMKSCSTSLESSLTGKGHQYTYYDTDELHSSVNFEDDLLEFAGHIDCSCSDCETSNGKFPEKEIEEILHANGVAPNNYVLSSGRWIRKQGNQVLQIAIRTVSFIFTTVFCFMLAYASVMKADFLTI</sequence>
<feature type="transmembrane region" description="Helical" evidence="2">
    <location>
        <begin position="229"/>
        <end position="251"/>
    </location>
</feature>
<keyword evidence="2" id="KW-0472">Membrane</keyword>
<evidence type="ECO:0000313" key="3">
    <source>
        <dbReference type="EMBL" id="CAI9098257.1"/>
    </source>
</evidence>
<dbReference type="GO" id="GO:0016607">
    <property type="term" value="C:nuclear speck"/>
    <property type="evidence" value="ECO:0007669"/>
    <property type="project" value="TreeGrafter"/>
</dbReference>
<dbReference type="GO" id="GO:0005737">
    <property type="term" value="C:cytoplasm"/>
    <property type="evidence" value="ECO:0007669"/>
    <property type="project" value="TreeGrafter"/>
</dbReference>
<name>A0AAV1CS91_OLDCO</name>
<evidence type="ECO:0000313" key="4">
    <source>
        <dbReference type="Proteomes" id="UP001161247"/>
    </source>
</evidence>
<keyword evidence="2" id="KW-0812">Transmembrane</keyword>
<dbReference type="PANTHER" id="PTHR37723:SF1">
    <property type="entry name" value="PROTEIN FAR-RED-ELONGATED HYPOCOTYL 1-LIKE"/>
    <property type="match status" value="1"/>
</dbReference>
<evidence type="ECO:0000256" key="1">
    <source>
        <dbReference type="SAM" id="MobiDB-lite"/>
    </source>
</evidence>
<dbReference type="EMBL" id="OX459120">
    <property type="protein sequence ID" value="CAI9098257.1"/>
    <property type="molecule type" value="Genomic_DNA"/>
</dbReference>
<dbReference type="PANTHER" id="PTHR37723">
    <property type="entry name" value="PROTEIN FAR-RED ELONGATED HYPOCOTYL 1"/>
    <property type="match status" value="1"/>
</dbReference>
<reference evidence="3" key="1">
    <citation type="submission" date="2023-03" db="EMBL/GenBank/DDBJ databases">
        <authorList>
            <person name="Julca I."/>
        </authorList>
    </citation>
    <scope>NUCLEOTIDE SEQUENCE</scope>
</reference>
<accession>A0AAV1CS91</accession>
<feature type="compositionally biased region" description="Polar residues" evidence="1">
    <location>
        <begin position="83"/>
        <end position="100"/>
    </location>
</feature>
<dbReference type="InterPro" id="IPR037766">
    <property type="entry name" value="FHY1"/>
</dbReference>